<evidence type="ECO:0000313" key="2">
    <source>
        <dbReference type="EMBL" id="MCL7025945.1"/>
    </source>
</evidence>
<feature type="signal peptide" evidence="1">
    <location>
        <begin position="1"/>
        <end position="30"/>
    </location>
</feature>
<keyword evidence="1" id="KW-0732">Signal</keyword>
<dbReference type="Proteomes" id="UP001177140">
    <property type="component" value="Unassembled WGS sequence"/>
</dbReference>
<dbReference type="AlphaFoldDB" id="A0AA41RZF6"/>
<comment type="caution">
    <text evidence="2">The sequence shown here is derived from an EMBL/GenBank/DDBJ whole genome shotgun (WGS) entry which is preliminary data.</text>
</comment>
<proteinExistence type="predicted"/>
<feature type="chain" id="PRO_5041248905" evidence="1">
    <location>
        <begin position="31"/>
        <end position="99"/>
    </location>
</feature>
<gene>
    <name evidence="2" type="ORF">MKW94_027708</name>
</gene>
<protein>
    <submittedName>
        <fullName evidence="2">Uncharacterized protein</fullName>
    </submittedName>
</protein>
<sequence length="99" mass="10220">MAKNALIFSPFFFGLLFLVMIAFISEGVGADCIPGSGIAFAGNVMESCSDGCQNFCVTTGLPENYPPTSGVISGQCSPLNEGAPVSLQLCLCCTVVLSE</sequence>
<evidence type="ECO:0000256" key="1">
    <source>
        <dbReference type="SAM" id="SignalP"/>
    </source>
</evidence>
<dbReference type="EMBL" id="JAJJMA010050978">
    <property type="protein sequence ID" value="MCL7025945.1"/>
    <property type="molecule type" value="Genomic_DNA"/>
</dbReference>
<keyword evidence="3" id="KW-1185">Reference proteome</keyword>
<reference evidence="2" key="1">
    <citation type="submission" date="2022-03" db="EMBL/GenBank/DDBJ databases">
        <title>A functionally conserved STORR gene fusion in Papaver species that diverged 16.8 million years ago.</title>
        <authorList>
            <person name="Catania T."/>
        </authorList>
    </citation>
    <scope>NUCLEOTIDE SEQUENCE</scope>
    <source>
        <strain evidence="2">S-191538</strain>
    </source>
</reference>
<evidence type="ECO:0000313" key="3">
    <source>
        <dbReference type="Proteomes" id="UP001177140"/>
    </source>
</evidence>
<name>A0AA41RZF6_PAPNU</name>
<accession>A0AA41RZF6</accession>
<organism evidence="2 3">
    <name type="scientific">Papaver nudicaule</name>
    <name type="common">Iceland poppy</name>
    <dbReference type="NCBI Taxonomy" id="74823"/>
    <lineage>
        <taxon>Eukaryota</taxon>
        <taxon>Viridiplantae</taxon>
        <taxon>Streptophyta</taxon>
        <taxon>Embryophyta</taxon>
        <taxon>Tracheophyta</taxon>
        <taxon>Spermatophyta</taxon>
        <taxon>Magnoliopsida</taxon>
        <taxon>Ranunculales</taxon>
        <taxon>Papaveraceae</taxon>
        <taxon>Papaveroideae</taxon>
        <taxon>Papaver</taxon>
    </lineage>
</organism>